<name>A0A4Q1CCC8_9BACT</name>
<dbReference type="EMBL" id="SDHX01000001">
    <property type="protein sequence ID" value="RXK56774.1"/>
    <property type="molecule type" value="Genomic_DNA"/>
</dbReference>
<evidence type="ECO:0000313" key="1">
    <source>
        <dbReference type="EMBL" id="RXK56774.1"/>
    </source>
</evidence>
<protein>
    <submittedName>
        <fullName evidence="1">Uncharacterized protein</fullName>
    </submittedName>
</protein>
<keyword evidence="2" id="KW-1185">Reference proteome</keyword>
<evidence type="ECO:0000313" key="2">
    <source>
        <dbReference type="Proteomes" id="UP000290218"/>
    </source>
</evidence>
<dbReference type="RefSeq" id="WP_129048140.1">
    <property type="nucleotide sequence ID" value="NZ_SDHX01000001.1"/>
</dbReference>
<proteinExistence type="predicted"/>
<sequence>MGLTLHYKLRAPSVTGEEPARVLVTQMREAALALKQAGRIERVGAISSSPAQLAWLSEWIMVPVPDEPNTTRGVEVPAQAGYVFNVTLGEGCEPLRLGLCDYTVEWRDHDTHRLERVGTAGWRLSGFCKTQYASLGGWEPLRRAHTAAVDLLAGLAKLGVGVEITDEGGYWPGRDEAELRRTVERMNGIVAAFAGAMKDATEEVPGGAPVQSPIFAHPQFEHLEAEGMAREGKFVEQAVKLARKAKK</sequence>
<comment type="caution">
    <text evidence="1">The sequence shown here is derived from an EMBL/GenBank/DDBJ whole genome shotgun (WGS) entry which is preliminary data.</text>
</comment>
<reference evidence="1 2" key="1">
    <citation type="submission" date="2019-01" db="EMBL/GenBank/DDBJ databases">
        <title>Lacunisphaera sp. strain TWA-58.</title>
        <authorList>
            <person name="Chen W.-M."/>
        </authorList>
    </citation>
    <scope>NUCLEOTIDE SEQUENCE [LARGE SCALE GENOMIC DNA]</scope>
    <source>
        <strain evidence="1 2">TWA-58</strain>
    </source>
</reference>
<dbReference type="OrthoDB" id="508691at2"/>
<gene>
    <name evidence="1" type="ORF">ESB00_13160</name>
</gene>
<organism evidence="1 2">
    <name type="scientific">Oleiharenicola lentus</name>
    <dbReference type="NCBI Taxonomy" id="2508720"/>
    <lineage>
        <taxon>Bacteria</taxon>
        <taxon>Pseudomonadati</taxon>
        <taxon>Verrucomicrobiota</taxon>
        <taxon>Opitutia</taxon>
        <taxon>Opitutales</taxon>
        <taxon>Opitutaceae</taxon>
        <taxon>Oleiharenicola</taxon>
    </lineage>
</organism>
<dbReference type="Proteomes" id="UP000290218">
    <property type="component" value="Unassembled WGS sequence"/>
</dbReference>
<accession>A0A4Q1CCC8</accession>
<dbReference type="AlphaFoldDB" id="A0A4Q1CCC8"/>